<reference evidence="4" key="1">
    <citation type="journal article" date="2024" name="IScience">
        <title>Strigolactones Initiate the Formation of Haustorium-like Structures in Castilleja.</title>
        <authorList>
            <person name="Buerger M."/>
            <person name="Peterson D."/>
            <person name="Chory J."/>
        </authorList>
    </citation>
    <scope>NUCLEOTIDE SEQUENCE [LARGE SCALE GENOMIC DNA]</scope>
</reference>
<dbReference type="Proteomes" id="UP001632038">
    <property type="component" value="Unassembled WGS sequence"/>
</dbReference>
<dbReference type="PANTHER" id="PTHR23032">
    <property type="entry name" value="BRO1 DOMAIN-CONTAINING PROTEIN BROX"/>
    <property type="match status" value="1"/>
</dbReference>
<dbReference type="Gene3D" id="1.25.40.280">
    <property type="entry name" value="alix/aip1 like domains"/>
    <property type="match status" value="1"/>
</dbReference>
<protein>
    <recommendedName>
        <fullName evidence="2">BRO1 domain-containing protein</fullName>
    </recommendedName>
</protein>
<dbReference type="AlphaFoldDB" id="A0ABD3CQK9"/>
<dbReference type="InterPro" id="IPR038898">
    <property type="entry name" value="BROX"/>
</dbReference>
<dbReference type="PANTHER" id="PTHR23032:SF2">
    <property type="entry name" value="ENDOSOMAL TARGETING BRO1-LIKE DOMAIN-CONTAINING PROTEIN"/>
    <property type="match status" value="1"/>
</dbReference>
<evidence type="ECO:0000313" key="4">
    <source>
        <dbReference type="Proteomes" id="UP001632038"/>
    </source>
</evidence>
<feature type="domain" description="BRO1" evidence="2">
    <location>
        <begin position="6"/>
        <end position="404"/>
    </location>
</feature>
<comment type="similarity">
    <text evidence="1">Belongs to the BROX family.</text>
</comment>
<keyword evidence="4" id="KW-1185">Reference proteome</keyword>
<sequence>MGCTISVYAIGKTKTKKKKIIPEVSMFVPFLRVPMQSDNLKALRGLLPKDLADRINSLRNQIVFIAENTGGSAISELIKALEEYSSLVIGLTKKEYEFQDLVEFRWRELDDGKQEIRTANTWLELISVLHMMAVLMLMDANLKLIPKDNSMCERLVSPDCMRDAVHILVKAAGYLNLCIQDVLLRLPPDVKDKLPSNMQRSVLEAISHQALGQGTEIQLGLAVQSQNASLPVKRRLACEQLSFFSQAYSCLSEADNAVAGKKQLLYLKWKHLEAKAAAYYYHGHILDKGTEPACHVSAVCCFLASEELLTESKKACLTFCLAHPITRASPPWGAMKQLHKKIPEMASKKSQMYGYLLDQEKGLQNLPDLPEFELSLKPDDYELPGLDPAWDIPVNSLKEHVDDI</sequence>
<dbReference type="InterPro" id="IPR038499">
    <property type="entry name" value="BRO1_sf"/>
</dbReference>
<name>A0ABD3CQK9_9LAMI</name>
<dbReference type="PROSITE" id="PS51180">
    <property type="entry name" value="BRO1"/>
    <property type="match status" value="1"/>
</dbReference>
<comment type="caution">
    <text evidence="3">The sequence shown here is derived from an EMBL/GenBank/DDBJ whole genome shotgun (WGS) entry which is preliminary data.</text>
</comment>
<evidence type="ECO:0000256" key="1">
    <source>
        <dbReference type="ARBA" id="ARBA00008901"/>
    </source>
</evidence>
<organism evidence="3 4">
    <name type="scientific">Castilleja foliolosa</name>
    <dbReference type="NCBI Taxonomy" id="1961234"/>
    <lineage>
        <taxon>Eukaryota</taxon>
        <taxon>Viridiplantae</taxon>
        <taxon>Streptophyta</taxon>
        <taxon>Embryophyta</taxon>
        <taxon>Tracheophyta</taxon>
        <taxon>Spermatophyta</taxon>
        <taxon>Magnoliopsida</taxon>
        <taxon>eudicotyledons</taxon>
        <taxon>Gunneridae</taxon>
        <taxon>Pentapetalae</taxon>
        <taxon>asterids</taxon>
        <taxon>lamiids</taxon>
        <taxon>Lamiales</taxon>
        <taxon>Orobanchaceae</taxon>
        <taxon>Pedicularideae</taxon>
        <taxon>Castillejinae</taxon>
        <taxon>Castilleja</taxon>
    </lineage>
</organism>
<evidence type="ECO:0000313" key="3">
    <source>
        <dbReference type="EMBL" id="KAL3630872.1"/>
    </source>
</evidence>
<gene>
    <name evidence="3" type="ORF">CASFOL_023856</name>
</gene>
<proteinExistence type="inferred from homology"/>
<dbReference type="SMART" id="SM01041">
    <property type="entry name" value="BRO1"/>
    <property type="match status" value="1"/>
</dbReference>
<dbReference type="EMBL" id="JAVIJP010000032">
    <property type="protein sequence ID" value="KAL3630872.1"/>
    <property type="molecule type" value="Genomic_DNA"/>
</dbReference>
<dbReference type="CDD" id="cd09034">
    <property type="entry name" value="BRO1_Alix_like"/>
    <property type="match status" value="1"/>
</dbReference>
<dbReference type="InterPro" id="IPR004328">
    <property type="entry name" value="BRO1_dom"/>
</dbReference>
<accession>A0ABD3CQK9</accession>
<evidence type="ECO:0000259" key="2">
    <source>
        <dbReference type="PROSITE" id="PS51180"/>
    </source>
</evidence>